<evidence type="ECO:0000313" key="2">
    <source>
        <dbReference type="EMBL" id="KAF2538304.1"/>
    </source>
</evidence>
<evidence type="ECO:0000256" key="1">
    <source>
        <dbReference type="SAM" id="MobiDB-lite"/>
    </source>
</evidence>
<accession>A0A8S9FZ11</accession>
<comment type="caution">
    <text evidence="2">The sequence shown here is derived from an EMBL/GenBank/DDBJ whole genome shotgun (WGS) entry which is preliminary data.</text>
</comment>
<reference evidence="2" key="1">
    <citation type="submission" date="2019-12" db="EMBL/GenBank/DDBJ databases">
        <title>Genome sequencing and annotation of Brassica cretica.</title>
        <authorList>
            <person name="Studholme D.J."/>
            <person name="Sarris P.F."/>
        </authorList>
    </citation>
    <scope>NUCLEOTIDE SEQUENCE</scope>
    <source>
        <strain evidence="2">PFS-001/15</strain>
        <tissue evidence="2">Leaf</tissue>
    </source>
</reference>
<dbReference type="Proteomes" id="UP000712281">
    <property type="component" value="Unassembled WGS sequence"/>
</dbReference>
<feature type="region of interest" description="Disordered" evidence="1">
    <location>
        <begin position="18"/>
        <end position="56"/>
    </location>
</feature>
<proteinExistence type="predicted"/>
<dbReference type="EMBL" id="QGKW02002228">
    <property type="protein sequence ID" value="KAF2538304.1"/>
    <property type="molecule type" value="Genomic_DNA"/>
</dbReference>
<evidence type="ECO:0000313" key="3">
    <source>
        <dbReference type="Proteomes" id="UP000712281"/>
    </source>
</evidence>
<dbReference type="AlphaFoldDB" id="A0A8S9FZ11"/>
<feature type="compositionally biased region" description="Basic and acidic residues" evidence="1">
    <location>
        <begin position="33"/>
        <end position="44"/>
    </location>
</feature>
<name>A0A8S9FZ11_BRACR</name>
<protein>
    <submittedName>
        <fullName evidence="2">Uncharacterized protein</fullName>
    </submittedName>
</protein>
<gene>
    <name evidence="2" type="ORF">F2Q68_00021925</name>
</gene>
<organism evidence="2 3">
    <name type="scientific">Brassica cretica</name>
    <name type="common">Mustard</name>
    <dbReference type="NCBI Taxonomy" id="69181"/>
    <lineage>
        <taxon>Eukaryota</taxon>
        <taxon>Viridiplantae</taxon>
        <taxon>Streptophyta</taxon>
        <taxon>Embryophyta</taxon>
        <taxon>Tracheophyta</taxon>
        <taxon>Spermatophyta</taxon>
        <taxon>Magnoliopsida</taxon>
        <taxon>eudicotyledons</taxon>
        <taxon>Gunneridae</taxon>
        <taxon>Pentapetalae</taxon>
        <taxon>rosids</taxon>
        <taxon>malvids</taxon>
        <taxon>Brassicales</taxon>
        <taxon>Brassicaceae</taxon>
        <taxon>Brassiceae</taxon>
        <taxon>Brassica</taxon>
    </lineage>
</organism>
<sequence>MLELIRRDAMQRIATRFEQARKEPARHTKKARKEVEKSCDEDQNCHSVSSTGGRYEIVEGNNGENTCLVEDYISDYYTTEKWRDTYRRDLKPDNLREKLGLKEYMIHPQRRRLVAKEEYHTVVFSVRKVITQGGVPLSLRRSGKNEDD</sequence>